<reference evidence="1" key="1">
    <citation type="submission" date="2024-02" db="EMBL/GenBank/DDBJ databases">
        <title>Metagenome Assembled Genome of Zalaria obscura JY119.</title>
        <authorList>
            <person name="Vighnesh L."/>
            <person name="Jagadeeshwari U."/>
            <person name="Venkata Ramana C."/>
            <person name="Sasikala C."/>
        </authorList>
    </citation>
    <scope>NUCLEOTIDE SEQUENCE</scope>
    <source>
        <strain evidence="1">JY119</strain>
    </source>
</reference>
<comment type="caution">
    <text evidence="1">The sequence shown here is derived from an EMBL/GenBank/DDBJ whole genome shotgun (WGS) entry which is preliminary data.</text>
</comment>
<dbReference type="Proteomes" id="UP001320706">
    <property type="component" value="Unassembled WGS sequence"/>
</dbReference>
<gene>
    <name evidence="1" type="ORF">M8818_003787</name>
</gene>
<keyword evidence="2" id="KW-1185">Reference proteome</keyword>
<dbReference type="EMBL" id="JAMKPW020000017">
    <property type="protein sequence ID" value="KAK8209092.1"/>
    <property type="molecule type" value="Genomic_DNA"/>
</dbReference>
<evidence type="ECO:0000313" key="2">
    <source>
        <dbReference type="Proteomes" id="UP001320706"/>
    </source>
</evidence>
<organism evidence="1 2">
    <name type="scientific">Zalaria obscura</name>
    <dbReference type="NCBI Taxonomy" id="2024903"/>
    <lineage>
        <taxon>Eukaryota</taxon>
        <taxon>Fungi</taxon>
        <taxon>Dikarya</taxon>
        <taxon>Ascomycota</taxon>
        <taxon>Pezizomycotina</taxon>
        <taxon>Dothideomycetes</taxon>
        <taxon>Dothideomycetidae</taxon>
        <taxon>Dothideales</taxon>
        <taxon>Zalariaceae</taxon>
        <taxon>Zalaria</taxon>
    </lineage>
</organism>
<proteinExistence type="predicted"/>
<protein>
    <submittedName>
        <fullName evidence="1">Uncharacterized protein</fullName>
    </submittedName>
</protein>
<name>A0ACC3SFD3_9PEZI</name>
<sequence length="272" mass="29622">MAKAKGPSRPSMHRVADAFLRDTCRTVVETSLGTRPTATHFSEAGIGGLSACISIHRAGHNVSLLESAKELREIGAGVLISPNATRELIKWGLDDELHDLIVHSRVSRVLRWKDGAVLSEVAIDPDVIQKKYGAPTWTVHRADLHQGLIRKVKQLGIPIRLGSKVIEADVDSASVTISTGEVFQCDFIVGADGVRSKLRDILCGQPTPAQPTGDYAFQFALDIDKHRDDPVIGRLTREKAATAWWGGGRHHDTETLPEWPAQVATGRNTNPV</sequence>
<evidence type="ECO:0000313" key="1">
    <source>
        <dbReference type="EMBL" id="KAK8209092.1"/>
    </source>
</evidence>
<accession>A0ACC3SFD3</accession>